<keyword evidence="3" id="KW-1185">Reference proteome</keyword>
<dbReference type="InterPro" id="IPR055290">
    <property type="entry name" value="At3g26010-like"/>
</dbReference>
<dbReference type="Pfam" id="PF12937">
    <property type="entry name" value="F-box-like"/>
    <property type="match status" value="1"/>
</dbReference>
<proteinExistence type="predicted"/>
<evidence type="ECO:0000259" key="1">
    <source>
        <dbReference type="PROSITE" id="PS50181"/>
    </source>
</evidence>
<dbReference type="Proteomes" id="UP000886885">
    <property type="component" value="Chromosome 8D"/>
</dbReference>
<dbReference type="PANTHER" id="PTHR35546">
    <property type="entry name" value="F-BOX PROTEIN INTERACTION DOMAIN PROTEIN-RELATED"/>
    <property type="match status" value="1"/>
</dbReference>
<dbReference type="PROSITE" id="PS50181">
    <property type="entry name" value="FBOX"/>
    <property type="match status" value="1"/>
</dbReference>
<accession>A0A8X8CI03</accession>
<feature type="domain" description="F-box" evidence="1">
    <location>
        <begin position="19"/>
        <end position="59"/>
    </location>
</feature>
<dbReference type="InterPro" id="IPR056592">
    <property type="entry name" value="Beta-prop_At3g26010-like"/>
</dbReference>
<organism evidence="2 3">
    <name type="scientific">Populus tomentosa</name>
    <name type="common">Chinese white poplar</name>
    <dbReference type="NCBI Taxonomy" id="118781"/>
    <lineage>
        <taxon>Eukaryota</taxon>
        <taxon>Viridiplantae</taxon>
        <taxon>Streptophyta</taxon>
        <taxon>Embryophyta</taxon>
        <taxon>Tracheophyta</taxon>
        <taxon>Spermatophyta</taxon>
        <taxon>Magnoliopsida</taxon>
        <taxon>eudicotyledons</taxon>
        <taxon>Gunneridae</taxon>
        <taxon>Pentapetalae</taxon>
        <taxon>rosids</taxon>
        <taxon>fabids</taxon>
        <taxon>Malpighiales</taxon>
        <taxon>Salicaceae</taxon>
        <taxon>Saliceae</taxon>
        <taxon>Populus</taxon>
    </lineage>
</organism>
<evidence type="ECO:0000313" key="3">
    <source>
        <dbReference type="Proteomes" id="UP000886885"/>
    </source>
</evidence>
<dbReference type="InterPro" id="IPR001810">
    <property type="entry name" value="F-box_dom"/>
</dbReference>
<dbReference type="SMART" id="SM00256">
    <property type="entry name" value="FBOX"/>
    <property type="match status" value="1"/>
</dbReference>
<reference evidence="2" key="1">
    <citation type="journal article" date="2020" name="bioRxiv">
        <title>Hybrid origin of Populus tomentosa Carr. identified through genome sequencing and phylogenomic analysis.</title>
        <authorList>
            <person name="An X."/>
            <person name="Gao K."/>
            <person name="Chen Z."/>
            <person name="Li J."/>
            <person name="Yang X."/>
            <person name="Yang X."/>
            <person name="Zhou J."/>
            <person name="Guo T."/>
            <person name="Zhao T."/>
            <person name="Huang S."/>
            <person name="Miao D."/>
            <person name="Khan W.U."/>
            <person name="Rao P."/>
            <person name="Ye M."/>
            <person name="Lei B."/>
            <person name="Liao W."/>
            <person name="Wang J."/>
            <person name="Ji L."/>
            <person name="Li Y."/>
            <person name="Guo B."/>
            <person name="Mustafa N.S."/>
            <person name="Li S."/>
            <person name="Yun Q."/>
            <person name="Keller S.R."/>
            <person name="Mao J."/>
            <person name="Zhang R."/>
            <person name="Strauss S.H."/>
        </authorList>
    </citation>
    <scope>NUCLEOTIDE SEQUENCE</scope>
    <source>
        <strain evidence="2">GM15</strain>
        <tissue evidence="2">Leaf</tissue>
    </source>
</reference>
<comment type="caution">
    <text evidence="2">The sequence shown here is derived from an EMBL/GenBank/DDBJ whole genome shotgun (WGS) entry which is preliminary data.</text>
</comment>
<name>A0A8X8CI03_POPTO</name>
<dbReference type="OrthoDB" id="852256at2759"/>
<protein>
    <recommendedName>
        <fullName evidence="1">F-box domain-containing protein</fullName>
    </recommendedName>
</protein>
<dbReference type="Pfam" id="PF24750">
    <property type="entry name" value="b-prop_At3g26010-like"/>
    <property type="match status" value="1"/>
</dbReference>
<dbReference type="EMBL" id="JAAWWB010000016">
    <property type="protein sequence ID" value="KAG6763386.1"/>
    <property type="molecule type" value="Genomic_DNA"/>
</dbReference>
<sequence>MAASLDEKASKSKNCSCASFLCSSLPDDVLVEILCRVTDRKHLIRLKSVCKSWNNLITDACVPKISASSPLHGFIYLAKKIKFGKPYIDYIPCAITPAVAPEPHEFVKSYSSLLPFEPARGDFLDCCNESSPPVRLQVFSSETGNWTGHETPFGYSNKKCKVVKHCIYLDGALYCISTSKHIICFDLNRGNSRAIELPEKERLDPDGFGCVGQWRGHLCYSDLVGTAFNFWLLEDRCKNDRWTLVHNIDVDYLGKLWLQRDSMIAIGRFGKISSFRPFALHPTSDVIFFGTPGVMASYHLEDKRLKLIYRTNKDRLILMGQLMVFPYTPCLVNLKDFGG</sequence>
<dbReference type="CDD" id="cd22157">
    <property type="entry name" value="F-box_AtFBW1-like"/>
    <property type="match status" value="1"/>
</dbReference>
<gene>
    <name evidence="2" type="ORF">POTOM_030800</name>
</gene>
<evidence type="ECO:0000313" key="2">
    <source>
        <dbReference type="EMBL" id="KAG6763386.1"/>
    </source>
</evidence>
<dbReference type="AlphaFoldDB" id="A0A8X8CI03"/>
<dbReference type="PANTHER" id="PTHR35546:SF114">
    <property type="entry name" value="F-BOX DOMAIN-CONTAINING PROTEIN"/>
    <property type="match status" value="1"/>
</dbReference>